<dbReference type="GO" id="GO:0009425">
    <property type="term" value="C:bacterial-type flagellum basal body"/>
    <property type="evidence" value="ECO:0007669"/>
    <property type="project" value="UniProtKB-SubCell"/>
</dbReference>
<dbReference type="Pfam" id="PF22692">
    <property type="entry name" value="LlgE_F_G_D1"/>
    <property type="match status" value="1"/>
</dbReference>
<dbReference type="Pfam" id="PF06429">
    <property type="entry name" value="Flg_bbr_C"/>
    <property type="match status" value="1"/>
</dbReference>
<sequence length="274" mass="29868">MLRGFYTATNGMMAQQRRQEVLSNNITNAQTPGYKQDQTTLKAFPELLIQRMENRDIPNSQGSTVPTMSEIGAINTGVYVQETIPDFVQGSLQETGISTDMALVQGETPDEEGLTLFTVQNGEGENCYTRNGNFTVDGEGNLTTNNGYYVLDDAGNPVNTDNLAFTVTPEGMVQLDGGEVPLGIAYSANPNNLVKNGQDLFELAADGEALVDARGVDGLQFNVQQNHLENSNVDASKAMTDMMQAYRSFEANQKVVQQYDRSLDKAVNEIARLG</sequence>
<dbReference type="InterPro" id="IPR053967">
    <property type="entry name" value="LlgE_F_G-like_D1"/>
</dbReference>
<protein>
    <submittedName>
        <fullName evidence="6">Flagellar basal-body rod protein FlgG</fullName>
    </submittedName>
</protein>
<proteinExistence type="inferred from homology"/>
<dbReference type="GO" id="GO:0071978">
    <property type="term" value="P:bacterial-type flagellum-dependent swarming motility"/>
    <property type="evidence" value="ECO:0007669"/>
    <property type="project" value="TreeGrafter"/>
</dbReference>
<keyword evidence="7" id="KW-1185">Reference proteome</keyword>
<dbReference type="RefSeq" id="WP_091484542.1">
    <property type="nucleotide sequence ID" value="NZ_FOTR01000009.1"/>
</dbReference>
<dbReference type="Pfam" id="PF00460">
    <property type="entry name" value="Flg_bb_rod"/>
    <property type="match status" value="1"/>
</dbReference>
<reference evidence="7" key="1">
    <citation type="submission" date="2016-10" db="EMBL/GenBank/DDBJ databases">
        <authorList>
            <person name="Varghese N."/>
            <person name="Submissions S."/>
        </authorList>
    </citation>
    <scope>NUCLEOTIDE SEQUENCE [LARGE SCALE GENOMIC DNA]</scope>
    <source>
        <strain evidence="7">CGMCC 1.4250</strain>
    </source>
</reference>
<dbReference type="AlphaFoldDB" id="A0A1I4NKZ8"/>
<keyword evidence="6" id="KW-0969">Cilium</keyword>
<evidence type="ECO:0000256" key="2">
    <source>
        <dbReference type="RuleBase" id="RU362116"/>
    </source>
</evidence>
<feature type="domain" description="Flagellar hook protein FlgE/F/G-like D1" evidence="5">
    <location>
        <begin position="113"/>
        <end position="174"/>
    </location>
</feature>
<name>A0A1I4NKZ8_9BACI</name>
<dbReference type="InterPro" id="IPR020013">
    <property type="entry name" value="Flagellar_FlgE/F/G"/>
</dbReference>
<evidence type="ECO:0000259" key="4">
    <source>
        <dbReference type="Pfam" id="PF06429"/>
    </source>
</evidence>
<evidence type="ECO:0000313" key="7">
    <source>
        <dbReference type="Proteomes" id="UP000198565"/>
    </source>
</evidence>
<dbReference type="PANTHER" id="PTHR30435:SF19">
    <property type="entry name" value="FLAGELLAR BASAL-BODY ROD PROTEIN FLGG"/>
    <property type="match status" value="1"/>
</dbReference>
<dbReference type="InterPro" id="IPR001444">
    <property type="entry name" value="Flag_bb_rod_N"/>
</dbReference>
<accession>A0A1I4NKZ8</accession>
<organism evidence="6 7">
    <name type="scientific">Gracilibacillus orientalis</name>
    <dbReference type="NCBI Taxonomy" id="334253"/>
    <lineage>
        <taxon>Bacteria</taxon>
        <taxon>Bacillati</taxon>
        <taxon>Bacillota</taxon>
        <taxon>Bacilli</taxon>
        <taxon>Bacillales</taxon>
        <taxon>Bacillaceae</taxon>
        <taxon>Gracilibacillus</taxon>
    </lineage>
</organism>
<keyword evidence="6" id="KW-0282">Flagellum</keyword>
<dbReference type="NCBIfam" id="TIGR03506">
    <property type="entry name" value="FlgEFG_subfam"/>
    <property type="match status" value="1"/>
</dbReference>
<feature type="domain" description="Flagellar basal body rod protein N-terminal" evidence="3">
    <location>
        <begin position="5"/>
        <end position="35"/>
    </location>
</feature>
<keyword evidence="6" id="KW-0966">Cell projection</keyword>
<evidence type="ECO:0000259" key="5">
    <source>
        <dbReference type="Pfam" id="PF22692"/>
    </source>
</evidence>
<dbReference type="PANTHER" id="PTHR30435">
    <property type="entry name" value="FLAGELLAR PROTEIN"/>
    <property type="match status" value="1"/>
</dbReference>
<keyword evidence="2" id="KW-0975">Bacterial flagellum</keyword>
<dbReference type="InterPro" id="IPR010930">
    <property type="entry name" value="Flg_bb/hook_C_dom"/>
</dbReference>
<dbReference type="EMBL" id="FOTR01000009">
    <property type="protein sequence ID" value="SFM16159.1"/>
    <property type="molecule type" value="Genomic_DNA"/>
</dbReference>
<feature type="domain" description="Flagellar basal-body/hook protein C-terminal" evidence="4">
    <location>
        <begin position="224"/>
        <end position="268"/>
    </location>
</feature>
<dbReference type="InterPro" id="IPR037925">
    <property type="entry name" value="FlgE/F/G-like"/>
</dbReference>
<dbReference type="SUPFAM" id="SSF117143">
    <property type="entry name" value="Flagellar hook protein flgE"/>
    <property type="match status" value="1"/>
</dbReference>
<dbReference type="Proteomes" id="UP000198565">
    <property type="component" value="Unassembled WGS sequence"/>
</dbReference>
<dbReference type="OrthoDB" id="9804559at2"/>
<evidence type="ECO:0000256" key="1">
    <source>
        <dbReference type="ARBA" id="ARBA00009677"/>
    </source>
</evidence>
<comment type="similarity">
    <text evidence="1 2">Belongs to the flagella basal body rod proteins family.</text>
</comment>
<dbReference type="STRING" id="334253.SAMN04487943_1095"/>
<evidence type="ECO:0000259" key="3">
    <source>
        <dbReference type="Pfam" id="PF00460"/>
    </source>
</evidence>
<evidence type="ECO:0000313" key="6">
    <source>
        <dbReference type="EMBL" id="SFM16159.1"/>
    </source>
</evidence>
<comment type="subcellular location">
    <subcellularLocation>
        <location evidence="2">Bacterial flagellum basal body</location>
    </subcellularLocation>
</comment>
<gene>
    <name evidence="6" type="ORF">SAMN04487943_1095</name>
</gene>